<evidence type="ECO:0000256" key="2">
    <source>
        <dbReference type="ARBA" id="ARBA00008163"/>
    </source>
</evidence>
<dbReference type="OrthoDB" id="9765571at2"/>
<gene>
    <name evidence="9" type="ORF">FNB79_01235</name>
</gene>
<sequence length="507" mass="56164">MTFKTIVFILAGILTVPAFYAQNITDAVRYSQDDIVGSARYRGLSGAFGALGGDLSAASLNPAGAAVFTSSFMSFSLTNLNIKNNTAYYDGLDSNKDSYTEFTQIGTAFVFHNPNSNGSFKKFTLGFSYDKTHDYKNDWAAHGEGVNSIANYFLAYAQGKPLNEISALQNESLSRAYSEIGYAYGSGHQQAFLGYESYIIDPVNSTDENTDYISNISPGTFNQNYIYSATGYNGKIAVNLASQVNDKLYLGINLNTHFINYDRITYFTESNSNVDSYVTDVDFENRLSTIGGGFSFQVGTIYRATDRLRLGLTYSSPTWYTIEEETAQAISTTRIEENNSIDQVIKPNVINVFPSYDLRTPGKFLGSIAYVFGTKGLISFDYSYKDYGSAKFKPNNDPYFSEQNNIITNALKGVSAFNVGGEYRIKQLSLRGGYRFEESPYKNGVTVGDLTGYSVGLGYRFGNTNFDITFDQYQRDQDYQLYNVGLTDAVALDTTVSNITFSLSFTL</sequence>
<dbReference type="RefSeq" id="WP_143379569.1">
    <property type="nucleotide sequence ID" value="NZ_CP041637.1"/>
</dbReference>
<keyword evidence="6" id="KW-0472">Membrane</keyword>
<dbReference type="GO" id="GO:0009279">
    <property type="term" value="C:cell outer membrane"/>
    <property type="evidence" value="ECO:0007669"/>
    <property type="project" value="UniProtKB-SubCell"/>
</dbReference>
<evidence type="ECO:0000256" key="6">
    <source>
        <dbReference type="ARBA" id="ARBA00023136"/>
    </source>
</evidence>
<name>A0A516GMB5_9FLAO</name>
<evidence type="ECO:0000313" key="10">
    <source>
        <dbReference type="Proteomes" id="UP000319209"/>
    </source>
</evidence>
<keyword evidence="3" id="KW-1134">Transmembrane beta strand</keyword>
<evidence type="ECO:0000256" key="7">
    <source>
        <dbReference type="ARBA" id="ARBA00023237"/>
    </source>
</evidence>
<keyword evidence="10" id="KW-1185">Reference proteome</keyword>
<proteinExistence type="inferred from homology"/>
<dbReference type="Proteomes" id="UP000319209">
    <property type="component" value="Chromosome"/>
</dbReference>
<feature type="chain" id="PRO_5022210830" evidence="8">
    <location>
        <begin position="21"/>
        <end position="507"/>
    </location>
</feature>
<evidence type="ECO:0000256" key="3">
    <source>
        <dbReference type="ARBA" id="ARBA00022452"/>
    </source>
</evidence>
<evidence type="ECO:0000256" key="8">
    <source>
        <dbReference type="SAM" id="SignalP"/>
    </source>
</evidence>
<evidence type="ECO:0000256" key="5">
    <source>
        <dbReference type="ARBA" id="ARBA00022729"/>
    </source>
</evidence>
<feature type="signal peptide" evidence="8">
    <location>
        <begin position="1"/>
        <end position="20"/>
    </location>
</feature>
<evidence type="ECO:0000313" key="9">
    <source>
        <dbReference type="EMBL" id="QDO92659.1"/>
    </source>
</evidence>
<dbReference type="SUPFAM" id="SSF56935">
    <property type="entry name" value="Porins"/>
    <property type="match status" value="1"/>
</dbReference>
<reference evidence="9 10" key="1">
    <citation type="submission" date="2019-07" db="EMBL/GenBank/DDBJ databases">
        <title>Genome sequencing for Formosa sp. PS13.</title>
        <authorList>
            <person name="Park S.-J."/>
        </authorList>
    </citation>
    <scope>NUCLEOTIDE SEQUENCE [LARGE SCALE GENOMIC DNA]</scope>
    <source>
        <strain evidence="9 10">PS13</strain>
    </source>
</reference>
<dbReference type="InterPro" id="IPR005017">
    <property type="entry name" value="OMPP1/FadL/TodX"/>
</dbReference>
<dbReference type="PANTHER" id="PTHR35093">
    <property type="entry name" value="OUTER MEMBRANE PROTEIN NMB0088-RELATED"/>
    <property type="match status" value="1"/>
</dbReference>
<evidence type="ECO:0000256" key="1">
    <source>
        <dbReference type="ARBA" id="ARBA00004571"/>
    </source>
</evidence>
<keyword evidence="4" id="KW-0812">Transmembrane</keyword>
<protein>
    <submittedName>
        <fullName evidence="9">Transporter</fullName>
    </submittedName>
</protein>
<dbReference type="GO" id="GO:0015483">
    <property type="term" value="F:long-chain fatty acid transporting porin activity"/>
    <property type="evidence" value="ECO:0007669"/>
    <property type="project" value="TreeGrafter"/>
</dbReference>
<organism evidence="9 10">
    <name type="scientific">Formosa sediminum</name>
    <dbReference type="NCBI Taxonomy" id="2594004"/>
    <lineage>
        <taxon>Bacteria</taxon>
        <taxon>Pseudomonadati</taxon>
        <taxon>Bacteroidota</taxon>
        <taxon>Flavobacteriia</taxon>
        <taxon>Flavobacteriales</taxon>
        <taxon>Flavobacteriaceae</taxon>
        <taxon>Formosa</taxon>
    </lineage>
</organism>
<keyword evidence="7" id="KW-0998">Cell outer membrane</keyword>
<accession>A0A516GMB5</accession>
<comment type="subcellular location">
    <subcellularLocation>
        <location evidence="1">Cell outer membrane</location>
        <topology evidence="1">Multi-pass membrane protein</topology>
    </subcellularLocation>
</comment>
<dbReference type="AlphaFoldDB" id="A0A516GMB5"/>
<dbReference type="PANTHER" id="PTHR35093:SF8">
    <property type="entry name" value="OUTER MEMBRANE PROTEIN NMB0088-RELATED"/>
    <property type="match status" value="1"/>
</dbReference>
<dbReference type="KEGG" id="fop:FNB79_01235"/>
<dbReference type="EMBL" id="CP041637">
    <property type="protein sequence ID" value="QDO92659.1"/>
    <property type="molecule type" value="Genomic_DNA"/>
</dbReference>
<comment type="similarity">
    <text evidence="2">Belongs to the OmpP1/FadL family.</text>
</comment>
<evidence type="ECO:0000256" key="4">
    <source>
        <dbReference type="ARBA" id="ARBA00022692"/>
    </source>
</evidence>
<dbReference type="Pfam" id="PF03349">
    <property type="entry name" value="Toluene_X"/>
    <property type="match status" value="1"/>
</dbReference>
<keyword evidence="5 8" id="KW-0732">Signal</keyword>
<dbReference type="Gene3D" id="2.40.160.60">
    <property type="entry name" value="Outer membrane protein transport protein (OMPP1/FadL/TodX)"/>
    <property type="match status" value="1"/>
</dbReference>